<reference evidence="1 2" key="1">
    <citation type="submission" date="2016-06" db="EMBL/GenBank/DDBJ databases">
        <title>The Draft Genome Sequence and Annotation of the Desert Woodrat Neotoma lepida.</title>
        <authorList>
            <person name="Campbell M."/>
            <person name="Oakeson K.F."/>
            <person name="Yandell M."/>
            <person name="Halpert J.R."/>
            <person name="Dearing D."/>
        </authorList>
    </citation>
    <scope>NUCLEOTIDE SEQUENCE [LARGE SCALE GENOMIC DNA]</scope>
    <source>
        <strain evidence="1">417</strain>
        <tissue evidence="1">Liver</tissue>
    </source>
</reference>
<sequence>MMEFLRDIFNLLFLLPSLKDRRQPKCKSHSSRAAAYDLLVEMQPMHLINGTTGLMRMCVQNAGLLA</sequence>
<accession>A0A1A6HLG4</accession>
<gene>
    <name evidence="1" type="ORF">A6R68_18814</name>
</gene>
<organism evidence="1 2">
    <name type="scientific">Neotoma lepida</name>
    <name type="common">Desert woodrat</name>
    <dbReference type="NCBI Taxonomy" id="56216"/>
    <lineage>
        <taxon>Eukaryota</taxon>
        <taxon>Metazoa</taxon>
        <taxon>Chordata</taxon>
        <taxon>Craniata</taxon>
        <taxon>Vertebrata</taxon>
        <taxon>Euteleostomi</taxon>
        <taxon>Mammalia</taxon>
        <taxon>Eutheria</taxon>
        <taxon>Euarchontoglires</taxon>
        <taxon>Glires</taxon>
        <taxon>Rodentia</taxon>
        <taxon>Myomorpha</taxon>
        <taxon>Muroidea</taxon>
        <taxon>Cricetidae</taxon>
        <taxon>Neotominae</taxon>
        <taxon>Neotoma</taxon>
    </lineage>
</organism>
<dbReference type="AlphaFoldDB" id="A0A1A6HLG4"/>
<comment type="caution">
    <text evidence="1">The sequence shown here is derived from an EMBL/GenBank/DDBJ whole genome shotgun (WGS) entry which is preliminary data.</text>
</comment>
<dbReference type="Proteomes" id="UP000092124">
    <property type="component" value="Unassembled WGS sequence"/>
</dbReference>
<evidence type="ECO:0000313" key="1">
    <source>
        <dbReference type="EMBL" id="OBS78795.1"/>
    </source>
</evidence>
<keyword evidence="2" id="KW-1185">Reference proteome</keyword>
<name>A0A1A6HLG4_NEOLE</name>
<dbReference type="STRING" id="56216.A0A1A6HLG4"/>
<evidence type="ECO:0000313" key="2">
    <source>
        <dbReference type="Proteomes" id="UP000092124"/>
    </source>
</evidence>
<protein>
    <submittedName>
        <fullName evidence="1">Uncharacterized protein</fullName>
    </submittedName>
</protein>
<dbReference type="EMBL" id="LZPO01027385">
    <property type="protein sequence ID" value="OBS78795.1"/>
    <property type="molecule type" value="Genomic_DNA"/>
</dbReference>
<proteinExistence type="predicted"/>
<dbReference type="OrthoDB" id="289038at2759"/>